<dbReference type="GeneID" id="61426839"/>
<dbReference type="GO" id="GO:0006935">
    <property type="term" value="P:chemotaxis"/>
    <property type="evidence" value="ECO:0007669"/>
    <property type="project" value="UniProtKB-KW"/>
</dbReference>
<dbReference type="PANTHER" id="PTHR43531">
    <property type="entry name" value="PROTEIN ICFG"/>
    <property type="match status" value="1"/>
</dbReference>
<dbReference type="GO" id="GO:0004888">
    <property type="term" value="F:transmembrane signaling receptor activity"/>
    <property type="evidence" value="ECO:0007669"/>
    <property type="project" value="InterPro"/>
</dbReference>
<evidence type="ECO:0000256" key="2">
    <source>
        <dbReference type="ARBA" id="ARBA00022500"/>
    </source>
</evidence>
<dbReference type="Pfam" id="PF00672">
    <property type="entry name" value="HAMP"/>
    <property type="match status" value="1"/>
</dbReference>
<dbReference type="AlphaFoldDB" id="A0A1C9HYP9"/>
<dbReference type="SMART" id="SM00304">
    <property type="entry name" value="HAMP"/>
    <property type="match status" value="2"/>
</dbReference>
<proteinExistence type="inferred from homology"/>
<dbReference type="CDD" id="cd06225">
    <property type="entry name" value="HAMP"/>
    <property type="match status" value="1"/>
</dbReference>
<comment type="similarity">
    <text evidence="3">Belongs to the methyl-accepting chemotaxis (MCP) protein family.</text>
</comment>
<name>A0A1C9HYP9_RHILT</name>
<dbReference type="PROSITE" id="PS50885">
    <property type="entry name" value="HAMP"/>
    <property type="match status" value="2"/>
</dbReference>
<dbReference type="FunFam" id="1.10.287.950:FF:000001">
    <property type="entry name" value="Methyl-accepting chemotaxis sensory transducer"/>
    <property type="match status" value="1"/>
</dbReference>
<dbReference type="GO" id="GO:0016020">
    <property type="term" value="C:membrane"/>
    <property type="evidence" value="ECO:0007669"/>
    <property type="project" value="UniProtKB-SubCell"/>
</dbReference>
<dbReference type="InterPro" id="IPR004089">
    <property type="entry name" value="MCPsignal_dom"/>
</dbReference>
<dbReference type="SUPFAM" id="SSF158472">
    <property type="entry name" value="HAMP domain-like"/>
    <property type="match status" value="1"/>
</dbReference>
<reference evidence="4" key="1">
    <citation type="journal article" date="2015" name="BMC Genomics">
        <title>Transcriptome profiling of a Rhizobium leguminosarum bv. trifolii rosR mutant reveals the role of the transcriptional regulator RosR in motility, synthesis of cell-surface components, and other cellular processes.</title>
        <authorList>
            <person name="Rachwal K."/>
            <person name="Matczynska E."/>
            <person name="Janczarek M."/>
        </authorList>
    </citation>
    <scope>NUCLEOTIDE SEQUENCE</scope>
    <source>
        <strain evidence="4">Rt24.2</strain>
    </source>
</reference>
<dbReference type="RefSeq" id="WP_081295633.1">
    <property type="nucleotide sequence ID" value="NZ_CP050086.1"/>
</dbReference>
<dbReference type="PANTHER" id="PTHR43531:SF11">
    <property type="entry name" value="METHYL-ACCEPTING CHEMOTAXIS PROTEIN 3"/>
    <property type="match status" value="1"/>
</dbReference>
<dbReference type="SUPFAM" id="SSF58104">
    <property type="entry name" value="Methyl-accepting chemotaxis protein (MCP) signaling domain"/>
    <property type="match status" value="1"/>
</dbReference>
<evidence type="ECO:0000256" key="3">
    <source>
        <dbReference type="ARBA" id="ARBA00029447"/>
    </source>
</evidence>
<sequence length="612" mass="66819">MPQLTISRMLLLFALLVTAGLVTALGVQTYAIKRVQIDGPLYNEIKSQKDLLADLVPPPLFAVEAYAAIYEANFHADRRSRAIARIHELKKLYDDRKAAWVAADLTEPEAKIIREKLIPASDRFWFVTLEQFIPAVGRKYDTMMAVMDDLARAYQDQRQAVLELSELASEVSASNERLATSEASWLGSTALYGGLLAVLVFVLGVIFIRIRAISPLGAITGFMEKMARGETELSVPFKSRSDEIGLIARALEVFRMTGIEKEKLEFEAQAAGVQRMQDQQAREADALRRANDTAMVVDQLGAALRGLADSNLQVKISDSFSPEFEQIREDFNRSIETLEDTLERVMDGTVDVRRASAELSAGADHMSRRTENQAAALEQASAALEQITATIGHLTTNTQLTRQLVGQARTRAEDSSEVMKNAVEAMHRIERSSNEIAQIISVIDEIAFQTNLLALNAGVEAARAGESGKGFAVVASEVRELAQRSASAAKQIKLLIDNSTTEVSQGVKHVAETGKALTEITAFVASIDVKVVDIVVGIQEQSTGLRETSAAINALDSTTQQNAAMAEETAAMSSTLTEQAAALAEEVQKFQLNNKQQTHGQRNVLRSRLNAA</sequence>
<dbReference type="InterPro" id="IPR004090">
    <property type="entry name" value="Chemotax_Me-accpt_rcpt"/>
</dbReference>
<dbReference type="InterPro" id="IPR003660">
    <property type="entry name" value="HAMP_dom"/>
</dbReference>
<evidence type="ECO:0000313" key="4">
    <source>
        <dbReference type="EMBL" id="AOO91733.1"/>
    </source>
</evidence>
<dbReference type="Gene3D" id="1.10.287.950">
    <property type="entry name" value="Methyl-accepting chemotaxis protein"/>
    <property type="match status" value="1"/>
</dbReference>
<dbReference type="PRINTS" id="PR00260">
    <property type="entry name" value="CHEMTRNSDUCR"/>
</dbReference>
<dbReference type="CDD" id="cd11386">
    <property type="entry name" value="MCP_signal"/>
    <property type="match status" value="1"/>
</dbReference>
<dbReference type="EMBL" id="KX489369">
    <property type="protein sequence ID" value="AOO91733.1"/>
    <property type="molecule type" value="Genomic_DNA"/>
</dbReference>
<protein>
    <submittedName>
        <fullName evidence="4">Methyl-accepting chemotaxis protein</fullName>
    </submittedName>
</protein>
<evidence type="ECO:0000256" key="1">
    <source>
        <dbReference type="ARBA" id="ARBA00004370"/>
    </source>
</evidence>
<reference evidence="4" key="2">
    <citation type="journal article" date="2016" name="Front. Microbiol.">
        <title>The Regulatory Protein RosR Affects Rhizobium leguminosarum bv. trifolii Protein Profiles, Cell Surface Properties, and Symbiosis with Clover.</title>
        <authorList>
            <person name="Rachwal K."/>
            <person name="Boguszewska A."/>
            <person name="Kopcinska J."/>
            <person name="Karas M."/>
            <person name="Tchorzewski M."/>
            <person name="Janczarek M."/>
        </authorList>
    </citation>
    <scope>NUCLEOTIDE SEQUENCE</scope>
    <source>
        <strain evidence="4">Rt24.2</strain>
    </source>
</reference>
<dbReference type="Gene3D" id="1.10.8.500">
    <property type="entry name" value="HAMP domain in histidine kinase"/>
    <property type="match status" value="1"/>
</dbReference>
<organism evidence="4">
    <name type="scientific">Rhizobium leguminosarum bv. trifolii</name>
    <dbReference type="NCBI Taxonomy" id="386"/>
    <lineage>
        <taxon>Bacteria</taxon>
        <taxon>Pseudomonadati</taxon>
        <taxon>Pseudomonadota</taxon>
        <taxon>Alphaproteobacteria</taxon>
        <taxon>Hyphomicrobiales</taxon>
        <taxon>Rhizobiaceae</taxon>
        <taxon>Rhizobium/Agrobacterium group</taxon>
        <taxon>Rhizobium</taxon>
    </lineage>
</organism>
<dbReference type="GO" id="GO:0007165">
    <property type="term" value="P:signal transduction"/>
    <property type="evidence" value="ECO:0007669"/>
    <property type="project" value="InterPro"/>
</dbReference>
<dbReference type="InterPro" id="IPR051310">
    <property type="entry name" value="MCP_chemotaxis"/>
</dbReference>
<accession>A0A1C9HYP9</accession>
<dbReference type="SMART" id="SM00283">
    <property type="entry name" value="MA"/>
    <property type="match status" value="1"/>
</dbReference>
<dbReference type="Pfam" id="PF00015">
    <property type="entry name" value="MCPsignal"/>
    <property type="match status" value="1"/>
</dbReference>
<comment type="subcellular location">
    <subcellularLocation>
        <location evidence="1">Membrane</location>
    </subcellularLocation>
</comment>
<keyword evidence="2" id="KW-0145">Chemotaxis</keyword>
<dbReference type="PROSITE" id="PS50111">
    <property type="entry name" value="CHEMOTAXIS_TRANSDUC_2"/>
    <property type="match status" value="1"/>
</dbReference>